<protein>
    <submittedName>
        <fullName evidence="1">Uncharacterized protein</fullName>
    </submittedName>
</protein>
<keyword evidence="2" id="KW-1185">Reference proteome</keyword>
<accession>A0ACB9DDJ3</accession>
<reference evidence="2" key="1">
    <citation type="journal article" date="2022" name="Mol. Ecol. Resour.">
        <title>The genomes of chicory, endive, great burdock and yacon provide insights into Asteraceae palaeo-polyploidization history and plant inulin production.</title>
        <authorList>
            <person name="Fan W."/>
            <person name="Wang S."/>
            <person name="Wang H."/>
            <person name="Wang A."/>
            <person name="Jiang F."/>
            <person name="Liu H."/>
            <person name="Zhao H."/>
            <person name="Xu D."/>
            <person name="Zhang Y."/>
        </authorList>
    </citation>
    <scope>NUCLEOTIDE SEQUENCE [LARGE SCALE GENOMIC DNA]</scope>
    <source>
        <strain evidence="2">cv. Yunnan</strain>
    </source>
</reference>
<evidence type="ECO:0000313" key="2">
    <source>
        <dbReference type="Proteomes" id="UP001056120"/>
    </source>
</evidence>
<reference evidence="1 2" key="2">
    <citation type="journal article" date="2022" name="Mol. Ecol. Resour.">
        <title>The genomes of chicory, endive, great burdock and yacon provide insights into Asteraceae paleo-polyploidization history and plant inulin production.</title>
        <authorList>
            <person name="Fan W."/>
            <person name="Wang S."/>
            <person name="Wang H."/>
            <person name="Wang A."/>
            <person name="Jiang F."/>
            <person name="Liu H."/>
            <person name="Zhao H."/>
            <person name="Xu D."/>
            <person name="Zhang Y."/>
        </authorList>
    </citation>
    <scope>NUCLEOTIDE SEQUENCE [LARGE SCALE GENOMIC DNA]</scope>
    <source>
        <strain evidence="2">cv. Yunnan</strain>
        <tissue evidence="1">Leaves</tissue>
    </source>
</reference>
<sequence length="906" mass="103815">MVTPLSRCIEKYIGGLPRQIQDTVLGRNPATLEDAIRLSATLTDNHVKAGTLTKKEKRKVRNFAVVTPAVPINQAAPMVQAPAKKPYVGIYPLCATYNYHHPQNIPCRLCTYCGRYGHTVSVCRTKALTGQVNPPNRTVPQVANQGTPAIANGRACYECGDPNHFRDQFPRLANARQGGARGRAFNINANEAQANNDVVNGMDWLSNHHAEVICFEKCIQIPLPSGETLRVFGEKPCKGLKLMSCTTTQKYLRKKYIAFLAHIVQKDVKEKSIQDIPIIRDFPEVFPKDLSGLPPVHQVEFRIDLIPGANPVARAPYRLAPSEMQELASQLQELSDKGFIRPSHSPWGAPVLFVKKKDRSFRMCIDYRELNKLTIKNRYPFPRIDDLFDQLQGSTCFSKIDLRSGYHQLRVQEDDIPKTAFRTRYGHYEFMVMPFGLTNAPAVFMDLMNRVCKPYLDKFVIVFIDNILIYSKTKADHEQHLRLVLDLLRKEQLYAKFSKCEFWLKEVQFLGHIVNDKGIHISVPLTALTHKGKTYEWGPKQEEAFQTLKQKLCNAPILTLPDGNDDLVVYCDASNQGLGCVLMQRGKVIAYASRQLKIHEKNYTTHDLELGAVVFALKIWRHYLYGTKCVVFTDHKNDALNRKDHVMLHCARIQTDIQTRILEAQHVSVTEGNMYEEMSCGVELLLESKPNGLLYYLNRIWVPDRDDLRTFLMNEAHKTRYSIHPGADKMYQDLRQLYWWPGMKKDIAIYVAKCLTCSKVKAEHQRPSGLLEQPKIPVWKWENLAMDFITKLPRTSSGYDSIWVIIDRLTKSAHFLPIREDYRVEKLARIYIDEIVSRHGVPLNIISDRDARFTSRFWQSLQTALGTRLDLSTAYHPQTDGQTERTIQTLEDMLRVCLIHFGGNWD</sequence>
<organism evidence="1 2">
    <name type="scientific">Smallanthus sonchifolius</name>
    <dbReference type="NCBI Taxonomy" id="185202"/>
    <lineage>
        <taxon>Eukaryota</taxon>
        <taxon>Viridiplantae</taxon>
        <taxon>Streptophyta</taxon>
        <taxon>Embryophyta</taxon>
        <taxon>Tracheophyta</taxon>
        <taxon>Spermatophyta</taxon>
        <taxon>Magnoliopsida</taxon>
        <taxon>eudicotyledons</taxon>
        <taxon>Gunneridae</taxon>
        <taxon>Pentapetalae</taxon>
        <taxon>asterids</taxon>
        <taxon>campanulids</taxon>
        <taxon>Asterales</taxon>
        <taxon>Asteraceae</taxon>
        <taxon>Asteroideae</taxon>
        <taxon>Heliantheae alliance</taxon>
        <taxon>Millerieae</taxon>
        <taxon>Smallanthus</taxon>
    </lineage>
</organism>
<evidence type="ECO:0000313" key="1">
    <source>
        <dbReference type="EMBL" id="KAI3744694.1"/>
    </source>
</evidence>
<dbReference type="Proteomes" id="UP001056120">
    <property type="component" value="Linkage Group LG19"/>
</dbReference>
<comment type="caution">
    <text evidence="1">The sequence shown here is derived from an EMBL/GenBank/DDBJ whole genome shotgun (WGS) entry which is preliminary data.</text>
</comment>
<proteinExistence type="predicted"/>
<name>A0ACB9DDJ3_9ASTR</name>
<dbReference type="EMBL" id="CM042036">
    <property type="protein sequence ID" value="KAI3744694.1"/>
    <property type="molecule type" value="Genomic_DNA"/>
</dbReference>
<gene>
    <name evidence="1" type="ORF">L1987_57784</name>
</gene>